<evidence type="ECO:0000259" key="7">
    <source>
        <dbReference type="PROSITE" id="PS50089"/>
    </source>
</evidence>
<dbReference type="PROSITE" id="PS50016">
    <property type="entry name" value="ZF_PHD_2"/>
    <property type="match status" value="1"/>
</dbReference>
<keyword evidence="3" id="KW-0862">Zinc</keyword>
<evidence type="ECO:0000256" key="2">
    <source>
        <dbReference type="ARBA" id="ARBA00022771"/>
    </source>
</evidence>
<sequence>MKAANPHDSDEIILQSLRKSALRARCQNQKAQNVRKHNLEFKKQINNLRLLCSSSRRSVMVRGGRVSGKRNFRKRVCSKEGGSDDSDEDYVVSDEGREASDFYCSSLDGCASEESFDSFMEEEEEEEFRRVRSFKRSKAKKGIVGQQENGNKNSHKRGRITYVEEEEEVEDEEEDEYEEADEGEEEEEDEEYKEEEGEIQEVRNFNRSTIKNGICDKKKHAGKISPKRGRKIRAEQQEEEEERVQEDKEEEKVEVKMERGGDEEEGQEGNRDGDDEDFDYDDEDDEFLPEEEDYSDEEEEMKGRKKKNDGMKIEKKILQKKRASMVSSRGRKRQASRASKKPLRNKRRKNGRLRKKERFKEEDDFIDNGPTIRTTSRRKRGLKRRMLLSDSDYASSGSSDFEFTISEEEREQVREAKRLCRNLRNNLRSSSHLINSEDVGVHEDENQQRKPLARKGKEKIEEPQGRKGKEKVEDLKSEMGKQVCGICLSEENKRKVRGVLNCCTHFFCFACIMEWAKVESRCPLCKQRFKTIVKRTRSMTGIDSREMVYQVPERDQVYQPSEEELRSYIDPYEYVICSECHQGGDDGLMLLCDICDSPAHTYCVGLGREVPEGNWYCDGCRPVALGSSSSQVQEGEADPRLTIQNLPSRQPPVLHVRESIDLNLISPPRAAFSQGFGHISSSRFSGRSVEGASPVSGGAPTLSERRWIHRQIQQLLSIDRMSSTPGRTNGISGTSSTSNLYSSQIDQSRGTAPLHGRTQDVGTSYHTFFDERLCNNTPPLMHNGTLWPGLMGTPAVPDCEQVHQFSGSNIVPDGGVSPAVREESNIHIAKEQLQSMVKNHLKSLSQNIDLGQSTFKDIARSCMHTILAACDLEHKKSEVCTVPPPTACPHMELMAGGQTSLIKGCCSSCFDSFVGDVVKRILDTRISSQWLRLGL</sequence>
<dbReference type="SMART" id="SM00184">
    <property type="entry name" value="RING"/>
    <property type="match status" value="1"/>
</dbReference>
<feature type="compositionally biased region" description="Basic residues" evidence="5">
    <location>
        <begin position="131"/>
        <end position="141"/>
    </location>
</feature>
<dbReference type="PROSITE" id="PS00518">
    <property type="entry name" value="ZF_RING_1"/>
    <property type="match status" value="1"/>
</dbReference>
<name>A0AAN9XGS8_PSOTE</name>
<feature type="compositionally biased region" description="Low complexity" evidence="5">
    <location>
        <begin position="728"/>
        <end position="741"/>
    </location>
</feature>
<evidence type="ECO:0000313" key="9">
    <source>
        <dbReference type="Proteomes" id="UP001386955"/>
    </source>
</evidence>
<dbReference type="CDD" id="cd16574">
    <property type="entry name" value="RING-HC_Topors"/>
    <property type="match status" value="1"/>
</dbReference>
<feature type="compositionally biased region" description="Basic and acidic residues" evidence="5">
    <location>
        <begin position="458"/>
        <end position="473"/>
    </location>
</feature>
<dbReference type="InterPro" id="IPR013083">
    <property type="entry name" value="Znf_RING/FYVE/PHD"/>
</dbReference>
<evidence type="ECO:0000256" key="3">
    <source>
        <dbReference type="ARBA" id="ARBA00022833"/>
    </source>
</evidence>
<dbReference type="PANTHER" id="PTHR47177:SF3">
    <property type="entry name" value="F18C1.6 PROTEIN"/>
    <property type="match status" value="1"/>
</dbReference>
<feature type="compositionally biased region" description="Acidic residues" evidence="5">
    <location>
        <begin position="237"/>
        <end position="249"/>
    </location>
</feature>
<dbReference type="PANTHER" id="PTHR47177">
    <property type="entry name" value="F18C1.6 PROTEIN"/>
    <property type="match status" value="1"/>
</dbReference>
<dbReference type="SUPFAM" id="SSF57903">
    <property type="entry name" value="FYVE/PHD zinc finger"/>
    <property type="match status" value="1"/>
</dbReference>
<accession>A0AAN9XGS8</accession>
<dbReference type="InterPro" id="IPR017907">
    <property type="entry name" value="Znf_RING_CS"/>
</dbReference>
<dbReference type="InterPro" id="IPR001841">
    <property type="entry name" value="Znf_RING"/>
</dbReference>
<dbReference type="Proteomes" id="UP001386955">
    <property type="component" value="Unassembled WGS sequence"/>
</dbReference>
<feature type="region of interest" description="Disordered" evidence="5">
    <location>
        <begin position="721"/>
        <end position="741"/>
    </location>
</feature>
<dbReference type="Pfam" id="PF13639">
    <property type="entry name" value="zf-RING_2"/>
    <property type="match status" value="1"/>
</dbReference>
<feature type="compositionally biased region" description="Basic and acidic residues" evidence="5">
    <location>
        <begin position="439"/>
        <end position="448"/>
    </location>
</feature>
<feature type="compositionally biased region" description="Basic residues" evidence="5">
    <location>
        <begin position="217"/>
        <end position="231"/>
    </location>
</feature>
<organism evidence="8 9">
    <name type="scientific">Psophocarpus tetragonolobus</name>
    <name type="common">Winged bean</name>
    <name type="synonym">Dolichos tetragonolobus</name>
    <dbReference type="NCBI Taxonomy" id="3891"/>
    <lineage>
        <taxon>Eukaryota</taxon>
        <taxon>Viridiplantae</taxon>
        <taxon>Streptophyta</taxon>
        <taxon>Embryophyta</taxon>
        <taxon>Tracheophyta</taxon>
        <taxon>Spermatophyta</taxon>
        <taxon>Magnoliopsida</taxon>
        <taxon>eudicotyledons</taxon>
        <taxon>Gunneridae</taxon>
        <taxon>Pentapetalae</taxon>
        <taxon>rosids</taxon>
        <taxon>fabids</taxon>
        <taxon>Fabales</taxon>
        <taxon>Fabaceae</taxon>
        <taxon>Papilionoideae</taxon>
        <taxon>50 kb inversion clade</taxon>
        <taxon>NPAAA clade</taxon>
        <taxon>indigoferoid/millettioid clade</taxon>
        <taxon>Phaseoleae</taxon>
        <taxon>Psophocarpus</taxon>
    </lineage>
</organism>
<dbReference type="Pfam" id="PF00628">
    <property type="entry name" value="PHD"/>
    <property type="match status" value="1"/>
</dbReference>
<dbReference type="InterPro" id="IPR001965">
    <property type="entry name" value="Znf_PHD"/>
</dbReference>
<dbReference type="InterPro" id="IPR019787">
    <property type="entry name" value="Znf_PHD-finger"/>
</dbReference>
<feature type="compositionally biased region" description="Acidic residues" evidence="5">
    <location>
        <begin position="261"/>
        <end position="300"/>
    </location>
</feature>
<dbReference type="GO" id="GO:0008270">
    <property type="term" value="F:zinc ion binding"/>
    <property type="evidence" value="ECO:0007669"/>
    <property type="project" value="UniProtKB-KW"/>
</dbReference>
<proteinExistence type="predicted"/>
<dbReference type="PROSITE" id="PS50089">
    <property type="entry name" value="ZF_RING_2"/>
    <property type="match status" value="1"/>
</dbReference>
<feature type="compositionally biased region" description="Basic residues" evidence="5">
    <location>
        <begin position="318"/>
        <end position="357"/>
    </location>
</feature>
<keyword evidence="2 4" id="KW-0863">Zinc-finger</keyword>
<feature type="region of interest" description="Disordered" evidence="5">
    <location>
        <begin position="434"/>
        <end position="473"/>
    </location>
</feature>
<feature type="compositionally biased region" description="Basic and acidic residues" evidence="5">
    <location>
        <begin position="308"/>
        <end position="317"/>
    </location>
</feature>
<dbReference type="InterPro" id="IPR058746">
    <property type="entry name" value="Znf_RING-type_Topors"/>
</dbReference>
<feature type="region of interest" description="Disordered" evidence="5">
    <location>
        <begin position="129"/>
        <end position="357"/>
    </location>
</feature>
<evidence type="ECO:0000313" key="8">
    <source>
        <dbReference type="EMBL" id="KAK7392062.1"/>
    </source>
</evidence>
<dbReference type="SMART" id="SM00249">
    <property type="entry name" value="PHD"/>
    <property type="match status" value="1"/>
</dbReference>
<gene>
    <name evidence="8" type="ORF">VNO78_20489</name>
</gene>
<evidence type="ECO:0000256" key="1">
    <source>
        <dbReference type="ARBA" id="ARBA00022723"/>
    </source>
</evidence>
<dbReference type="SUPFAM" id="SSF57850">
    <property type="entry name" value="RING/U-box"/>
    <property type="match status" value="1"/>
</dbReference>
<feature type="compositionally biased region" description="Acidic residues" evidence="5">
    <location>
        <begin position="163"/>
        <end position="199"/>
    </location>
</feature>
<evidence type="ECO:0000256" key="5">
    <source>
        <dbReference type="SAM" id="MobiDB-lite"/>
    </source>
</evidence>
<evidence type="ECO:0000256" key="4">
    <source>
        <dbReference type="PROSITE-ProRule" id="PRU00175"/>
    </source>
</evidence>
<dbReference type="Gene3D" id="3.30.40.10">
    <property type="entry name" value="Zinc/RING finger domain, C3HC4 (zinc finger)"/>
    <property type="match status" value="2"/>
</dbReference>
<feature type="compositionally biased region" description="Basic and acidic residues" evidence="5">
    <location>
        <begin position="250"/>
        <end position="260"/>
    </location>
</feature>
<keyword evidence="9" id="KW-1185">Reference proteome</keyword>
<dbReference type="InterPro" id="IPR011011">
    <property type="entry name" value="Znf_FYVE_PHD"/>
</dbReference>
<comment type="caution">
    <text evidence="8">The sequence shown here is derived from an EMBL/GenBank/DDBJ whole genome shotgun (WGS) entry which is preliminary data.</text>
</comment>
<protein>
    <submittedName>
        <fullName evidence="8">Uncharacterized protein</fullName>
    </submittedName>
</protein>
<dbReference type="AlphaFoldDB" id="A0AAN9XGS8"/>
<feature type="domain" description="PHD-type" evidence="6">
    <location>
        <begin position="574"/>
        <end position="623"/>
    </location>
</feature>
<evidence type="ECO:0000259" key="6">
    <source>
        <dbReference type="PROSITE" id="PS50016"/>
    </source>
</evidence>
<feature type="domain" description="RING-type" evidence="7">
    <location>
        <begin position="484"/>
        <end position="526"/>
    </location>
</feature>
<keyword evidence="1" id="KW-0479">Metal-binding</keyword>
<dbReference type="EMBL" id="JAYMYS010000005">
    <property type="protein sequence ID" value="KAK7392062.1"/>
    <property type="molecule type" value="Genomic_DNA"/>
</dbReference>
<reference evidence="8 9" key="1">
    <citation type="submission" date="2024-01" db="EMBL/GenBank/DDBJ databases">
        <title>The genomes of 5 underutilized Papilionoideae crops provide insights into root nodulation and disease resistanc.</title>
        <authorList>
            <person name="Jiang F."/>
        </authorList>
    </citation>
    <scope>NUCLEOTIDE SEQUENCE [LARGE SCALE GENOMIC DNA]</scope>
    <source>
        <strain evidence="8">DUOXIRENSHENG_FW03</strain>
        <tissue evidence="8">Leaves</tissue>
    </source>
</reference>